<dbReference type="InterPro" id="IPR001932">
    <property type="entry name" value="PPM-type_phosphatase-like_dom"/>
</dbReference>
<dbReference type="InterPro" id="IPR036457">
    <property type="entry name" value="PPM-type-like_dom_sf"/>
</dbReference>
<accession>A0A1Y6CTP4</accession>
<evidence type="ECO:0000313" key="4">
    <source>
        <dbReference type="EMBL" id="SMF93676.1"/>
    </source>
</evidence>
<protein>
    <submittedName>
        <fullName evidence="4">Serine phosphatase RsbU, regulator of sigma subunit</fullName>
    </submittedName>
</protein>
<dbReference type="InterPro" id="IPR046342">
    <property type="entry name" value="CBS_dom_sf"/>
</dbReference>
<evidence type="ECO:0000313" key="5">
    <source>
        <dbReference type="Proteomes" id="UP000192923"/>
    </source>
</evidence>
<dbReference type="SUPFAM" id="SSF54631">
    <property type="entry name" value="CBS-domain pair"/>
    <property type="match status" value="1"/>
</dbReference>
<name>A0A1Y6CTP4_9GAMM</name>
<dbReference type="SUPFAM" id="SSF81606">
    <property type="entry name" value="PP2C-like"/>
    <property type="match status" value="1"/>
</dbReference>
<dbReference type="SMART" id="SM00331">
    <property type="entry name" value="PP2C_SIG"/>
    <property type="match status" value="1"/>
</dbReference>
<keyword evidence="2" id="KW-0129">CBS domain</keyword>
<dbReference type="Pfam" id="PF07228">
    <property type="entry name" value="SpoIIE"/>
    <property type="match status" value="1"/>
</dbReference>
<evidence type="ECO:0000256" key="2">
    <source>
        <dbReference type="PROSITE-ProRule" id="PRU00703"/>
    </source>
</evidence>
<dbReference type="RefSeq" id="WP_085210439.1">
    <property type="nucleotide sequence ID" value="NZ_FXAM01000001.1"/>
</dbReference>
<dbReference type="PANTHER" id="PTHR43156">
    <property type="entry name" value="STAGE II SPORULATION PROTEIN E-RELATED"/>
    <property type="match status" value="1"/>
</dbReference>
<dbReference type="EMBL" id="FXAM01000001">
    <property type="protein sequence ID" value="SMF93676.1"/>
    <property type="molecule type" value="Genomic_DNA"/>
</dbReference>
<organism evidence="4 5">
    <name type="scientific">Methylomagnum ishizawai</name>
    <dbReference type="NCBI Taxonomy" id="1760988"/>
    <lineage>
        <taxon>Bacteria</taxon>
        <taxon>Pseudomonadati</taxon>
        <taxon>Pseudomonadota</taxon>
        <taxon>Gammaproteobacteria</taxon>
        <taxon>Methylococcales</taxon>
        <taxon>Methylococcaceae</taxon>
        <taxon>Methylomagnum</taxon>
    </lineage>
</organism>
<dbReference type="PROSITE" id="PS51371">
    <property type="entry name" value="CBS"/>
    <property type="match status" value="1"/>
</dbReference>
<dbReference type="PANTHER" id="PTHR43156:SF2">
    <property type="entry name" value="STAGE II SPORULATION PROTEIN E"/>
    <property type="match status" value="1"/>
</dbReference>
<dbReference type="Pfam" id="PF00571">
    <property type="entry name" value="CBS"/>
    <property type="match status" value="1"/>
</dbReference>
<dbReference type="InterPro" id="IPR000644">
    <property type="entry name" value="CBS_dom"/>
</dbReference>
<dbReference type="InterPro" id="IPR052016">
    <property type="entry name" value="Bact_Sigma-Reg"/>
</dbReference>
<keyword evidence="1" id="KW-0378">Hydrolase</keyword>
<evidence type="ECO:0000256" key="1">
    <source>
        <dbReference type="ARBA" id="ARBA00022801"/>
    </source>
</evidence>
<evidence type="ECO:0000259" key="3">
    <source>
        <dbReference type="PROSITE" id="PS51371"/>
    </source>
</evidence>
<proteinExistence type="predicted"/>
<gene>
    <name evidence="4" type="ORF">SAMN02949497_0963</name>
</gene>
<dbReference type="Proteomes" id="UP000192923">
    <property type="component" value="Unassembled WGS sequence"/>
</dbReference>
<dbReference type="GO" id="GO:0016791">
    <property type="term" value="F:phosphatase activity"/>
    <property type="evidence" value="ECO:0007669"/>
    <property type="project" value="TreeGrafter"/>
</dbReference>
<dbReference type="Gene3D" id="3.60.40.10">
    <property type="entry name" value="PPM-type phosphatase domain"/>
    <property type="match status" value="1"/>
</dbReference>
<dbReference type="OrthoDB" id="9802500at2"/>
<keyword evidence="5" id="KW-1185">Reference proteome</keyword>
<dbReference type="AlphaFoldDB" id="A0A1Y6CTP4"/>
<dbReference type="STRING" id="1760988.SAMN02949497_0963"/>
<sequence>MSDTPSALYLATDGFSTPQMGDLARAVESISPEAQVPQLLALFHKREDLLAVPLLDEQRRYHGIVSRRAFMSFMSRSYARDIYARRSVADLIQAMPELAAAPANPGPEERIDRVLIDYLARDPGMLYDALPVVADDGIVGVVAIADMMLSLSESQGKLLSAVRSLSDRLKQEVALAAQVQRQLLPPAEIDLPGVKGLATLLTSSEVGGDYYDCYAVEGRYILLMIGDVSGHGVAAGTLVSAVKAGVNMLATTGERSPAQILHRLNITLLETARQTLYMTFFVACLDTLTGQLTYANAGHQFPYLHRAMLGTLEMLEAAGLPLGKSEQAEYPEVQVELDLGDRLFLYTDGLLEEPDATDEPFGYERLESLLNDHGGDALEFLRDTLLEAVARHAGHPYFEDDVTFLSAEYHERPLRVAATPTQETPDLNEPGLVRLLEAWYRANAVPLSPYISRQNLVFLAEGGFADLLPRFAQEGIRRVLPRHQPIVQRLGWDALINQHLGHAAADLAGFIPGAGGEWRDFSVTHSDDKPFLIEECGAFLEEAGVKSEHLEPALLAIDELLENGLYAAPKDGKGVPLYAKGGRRALAGDERLGLSLALKDNLLGLAVADSWGTLTPAVFLERLARHVEGDGLISGQGGAGFYLLWRLSSYLQLRVLPYRRTQITVLFDLARPVDTEADKGFQFLFHSEVHETTHHVSNPPAYPAGRFG</sequence>
<feature type="domain" description="CBS" evidence="3">
    <location>
        <begin position="23"/>
        <end position="82"/>
    </location>
</feature>
<reference evidence="4 5" key="1">
    <citation type="submission" date="2016-12" db="EMBL/GenBank/DDBJ databases">
        <authorList>
            <person name="Song W.-J."/>
            <person name="Kurnit D.M."/>
        </authorList>
    </citation>
    <scope>NUCLEOTIDE SEQUENCE [LARGE SCALE GENOMIC DNA]</scope>
    <source>
        <strain evidence="4 5">175</strain>
    </source>
</reference>